<sequence>MEKNIVEGSFAGTRSLPFAWNKSEFVIYQEQQIRKKHETTCAFKANPTCGIVLSIKSMSKLTLEEETKHAHIRISIGCIAKICAIWFTVFFALAICVAFEDNRPKVWDVVTPNVTMRIWYGWSANLCYVDGPGQEDGLLSLLRATQLRAPPHYLLRFAAFFILTVLIVISFCRMACFLKKNMNVSWAIRVFVEVQPIIYVIALLYTSLLLLLNKHKDQITTETYMSNVERFFAFTLSHMVLHTIQDHVDSISSCARTWRNRLRVFCISTVVATVYKVLQSTRDFATMPACHPNIPPMDAVMEYSCLLSILVFYYSTVFDFENVEIIVSTTNLDLDPSNCLADYTPQYMDSSVSPRGHKVGNMELGGQLIVVDDECLQKS</sequence>
<keyword evidence="1" id="KW-0812">Transmembrane</keyword>
<accession>A0AA39LJV4</accession>
<feature type="transmembrane region" description="Helical" evidence="1">
    <location>
        <begin position="78"/>
        <end position="100"/>
    </location>
</feature>
<evidence type="ECO:0000313" key="2">
    <source>
        <dbReference type="EMBL" id="KAK0399888.1"/>
    </source>
</evidence>
<feature type="transmembrane region" description="Helical" evidence="1">
    <location>
        <begin position="153"/>
        <end position="178"/>
    </location>
</feature>
<feature type="transmembrane region" description="Helical" evidence="1">
    <location>
        <begin position="190"/>
        <end position="212"/>
    </location>
</feature>
<dbReference type="AlphaFoldDB" id="A0AA39LJV4"/>
<keyword evidence="1" id="KW-0472">Membrane</keyword>
<evidence type="ECO:0000313" key="3">
    <source>
        <dbReference type="Proteomes" id="UP001175271"/>
    </source>
</evidence>
<keyword evidence="1" id="KW-1133">Transmembrane helix</keyword>
<protein>
    <submittedName>
        <fullName evidence="2">Uncharacterized protein</fullName>
    </submittedName>
</protein>
<evidence type="ECO:0000256" key="1">
    <source>
        <dbReference type="SAM" id="Phobius"/>
    </source>
</evidence>
<comment type="caution">
    <text evidence="2">The sequence shown here is derived from an EMBL/GenBank/DDBJ whole genome shotgun (WGS) entry which is preliminary data.</text>
</comment>
<reference evidence="2" key="1">
    <citation type="submission" date="2023-06" db="EMBL/GenBank/DDBJ databases">
        <title>Genomic analysis of the entomopathogenic nematode Steinernema hermaphroditum.</title>
        <authorList>
            <person name="Schwarz E.M."/>
            <person name="Heppert J.K."/>
            <person name="Baniya A."/>
            <person name="Schwartz H.T."/>
            <person name="Tan C.-H."/>
            <person name="Antoshechkin I."/>
            <person name="Sternberg P.W."/>
            <person name="Goodrich-Blair H."/>
            <person name="Dillman A.R."/>
        </authorList>
    </citation>
    <scope>NUCLEOTIDE SEQUENCE</scope>
    <source>
        <strain evidence="2">PS9179</strain>
        <tissue evidence="2">Whole animal</tissue>
    </source>
</reference>
<dbReference type="EMBL" id="JAUCMV010000005">
    <property type="protein sequence ID" value="KAK0399888.1"/>
    <property type="molecule type" value="Genomic_DNA"/>
</dbReference>
<dbReference type="Proteomes" id="UP001175271">
    <property type="component" value="Unassembled WGS sequence"/>
</dbReference>
<keyword evidence="3" id="KW-1185">Reference proteome</keyword>
<organism evidence="2 3">
    <name type="scientific">Steinernema hermaphroditum</name>
    <dbReference type="NCBI Taxonomy" id="289476"/>
    <lineage>
        <taxon>Eukaryota</taxon>
        <taxon>Metazoa</taxon>
        <taxon>Ecdysozoa</taxon>
        <taxon>Nematoda</taxon>
        <taxon>Chromadorea</taxon>
        <taxon>Rhabditida</taxon>
        <taxon>Tylenchina</taxon>
        <taxon>Panagrolaimomorpha</taxon>
        <taxon>Strongyloidoidea</taxon>
        <taxon>Steinernematidae</taxon>
        <taxon>Steinernema</taxon>
    </lineage>
</organism>
<proteinExistence type="predicted"/>
<gene>
    <name evidence="2" type="ORF">QR680_003258</name>
</gene>
<name>A0AA39LJV4_9BILA</name>